<dbReference type="OrthoDB" id="9789078at2"/>
<evidence type="ECO:0000259" key="6">
    <source>
        <dbReference type="Pfam" id="PF03717"/>
    </source>
</evidence>
<dbReference type="PANTHER" id="PTHR30627:SF1">
    <property type="entry name" value="PEPTIDOGLYCAN D,D-TRANSPEPTIDASE FTSI"/>
    <property type="match status" value="1"/>
</dbReference>
<feature type="region of interest" description="Disordered" evidence="4">
    <location>
        <begin position="227"/>
        <end position="246"/>
    </location>
</feature>
<dbReference type="GO" id="GO:0071555">
    <property type="term" value="P:cell wall organization"/>
    <property type="evidence" value="ECO:0007669"/>
    <property type="project" value="TreeGrafter"/>
</dbReference>
<dbReference type="InterPro" id="IPR050515">
    <property type="entry name" value="Beta-lactam/transpept"/>
</dbReference>
<feature type="region of interest" description="Disordered" evidence="4">
    <location>
        <begin position="524"/>
        <end position="543"/>
    </location>
</feature>
<protein>
    <submittedName>
        <fullName evidence="7">Putative penicillin-binding protein 2</fullName>
    </submittedName>
</protein>
<gene>
    <name evidence="7" type="ORF">HPO_14576</name>
</gene>
<feature type="domain" description="Penicillin-binding protein transpeptidase" evidence="5">
    <location>
        <begin position="210"/>
        <end position="510"/>
    </location>
</feature>
<evidence type="ECO:0000256" key="1">
    <source>
        <dbReference type="ARBA" id="ARBA00004370"/>
    </source>
</evidence>
<dbReference type="Gene3D" id="3.30.450.330">
    <property type="match status" value="1"/>
</dbReference>
<comment type="subcellular location">
    <subcellularLocation>
        <location evidence="1">Membrane</location>
    </subcellularLocation>
</comment>
<evidence type="ECO:0000256" key="3">
    <source>
        <dbReference type="ARBA" id="ARBA00023136"/>
    </source>
</evidence>
<evidence type="ECO:0000313" key="7">
    <source>
        <dbReference type="EMBL" id="KCZ97573.1"/>
    </source>
</evidence>
<comment type="caution">
    <text evidence="7">The sequence shown here is derived from an EMBL/GenBank/DDBJ whole genome shotgun (WGS) entry which is preliminary data.</text>
</comment>
<dbReference type="eggNOG" id="COG0768">
    <property type="taxonomic scope" value="Bacteria"/>
</dbReference>
<sequence length="543" mass="57729">MSEASRHRTRLAGLAIGLLFVLMAGRGGYLALSDAPSNAAARPMTAALQQRADIVDRNGELLATSVVSWSLWANPSLIWDGADVAGQLVRVLPDLNEADLAARLSDPKRKFVWVKRGLTPRQREQVAALGLEGLDFREEARRAYPRGVLAGQVLGYTNVDGKGIAGVELAQEAALQGGVAPVRLTLDIGAQAALEAELATAAMDYDMKGGAAILMDTRTGAIRGMASWPPFDPNRASDTPADDPSRTNRAISAVYELGSIFKPLTIAAALDVGAIKPEDRFPVGQPLLIQGRRISDTHWFAREADVWKILSESSNIGTVQVNYALGAQRQQQFLDLAGLTRRAPVGLPGSAAPLVPARMDEVTAATVSYGHGISVTPMAFLVAFSAFGNDGVMAAPVLVEDEAAPKAEPVRLFSQQTAHLVTEMMRQSVVNGTARRAEVPGYRVAGKTGTAEKPIPGGYAKDRNVASFAAVFPADSPQYALIVTLDEPKAIEDGTMTAAVNAAPVAGRIIERVAPLLEVDPRFEDLRPATAPPRPLSQNRSEL</sequence>
<dbReference type="AlphaFoldDB" id="A0A062VHM6"/>
<evidence type="ECO:0000259" key="5">
    <source>
        <dbReference type="Pfam" id="PF00905"/>
    </source>
</evidence>
<dbReference type="Pfam" id="PF00905">
    <property type="entry name" value="Transpeptidase"/>
    <property type="match status" value="1"/>
</dbReference>
<evidence type="ECO:0000313" key="8">
    <source>
        <dbReference type="Proteomes" id="UP000027100"/>
    </source>
</evidence>
<evidence type="ECO:0000256" key="2">
    <source>
        <dbReference type="ARBA" id="ARBA00022645"/>
    </source>
</evidence>
<keyword evidence="3" id="KW-0472">Membrane</keyword>
<dbReference type="PANTHER" id="PTHR30627">
    <property type="entry name" value="PEPTIDOGLYCAN D,D-TRANSPEPTIDASE"/>
    <property type="match status" value="1"/>
</dbReference>
<dbReference type="EMBL" id="ARYM01000018">
    <property type="protein sequence ID" value="KCZ97573.1"/>
    <property type="molecule type" value="Genomic_DNA"/>
</dbReference>
<reference evidence="7 8" key="1">
    <citation type="journal article" date="2014" name="Antonie Van Leeuwenhoek">
        <title>Hyphomonas beringensis sp. nov. and Hyphomonas chukchiensis sp. nov., isolated from surface seawater of the Bering Sea and Chukchi Sea.</title>
        <authorList>
            <person name="Li C."/>
            <person name="Lai Q."/>
            <person name="Li G."/>
            <person name="Dong C."/>
            <person name="Wang J."/>
            <person name="Liao Y."/>
            <person name="Shao Z."/>
        </authorList>
    </citation>
    <scope>NUCLEOTIDE SEQUENCE [LARGE SCALE GENOMIC DNA]</scope>
    <source>
        <strain evidence="7 8">PS728</strain>
    </source>
</reference>
<dbReference type="GO" id="GO:0004180">
    <property type="term" value="F:carboxypeptidase activity"/>
    <property type="evidence" value="ECO:0007669"/>
    <property type="project" value="UniProtKB-KW"/>
</dbReference>
<dbReference type="SUPFAM" id="SSF56519">
    <property type="entry name" value="Penicillin binding protein dimerisation domain"/>
    <property type="match status" value="1"/>
</dbReference>
<keyword evidence="2" id="KW-0378">Hydrolase</keyword>
<keyword evidence="2" id="KW-0121">Carboxypeptidase</keyword>
<keyword evidence="2" id="KW-0645">Protease</keyword>
<dbReference type="InterPro" id="IPR001460">
    <property type="entry name" value="PCN-bd_Tpept"/>
</dbReference>
<dbReference type="RefSeq" id="WP_035600288.1">
    <property type="nucleotide sequence ID" value="NZ_ARYM01000018.1"/>
</dbReference>
<dbReference type="InterPro" id="IPR036138">
    <property type="entry name" value="PBP_dimer_sf"/>
</dbReference>
<proteinExistence type="predicted"/>
<dbReference type="SUPFAM" id="SSF56601">
    <property type="entry name" value="beta-lactamase/transpeptidase-like"/>
    <property type="match status" value="1"/>
</dbReference>
<keyword evidence="8" id="KW-1185">Reference proteome</keyword>
<dbReference type="Gene3D" id="3.40.710.10">
    <property type="entry name" value="DD-peptidase/beta-lactamase superfamily"/>
    <property type="match status" value="1"/>
</dbReference>
<name>A0A062VHM6_9PROT</name>
<feature type="domain" description="Penicillin-binding protein dimerisation" evidence="6">
    <location>
        <begin position="50"/>
        <end position="160"/>
    </location>
</feature>
<dbReference type="GO" id="GO:0005886">
    <property type="term" value="C:plasma membrane"/>
    <property type="evidence" value="ECO:0007669"/>
    <property type="project" value="TreeGrafter"/>
</dbReference>
<evidence type="ECO:0000256" key="4">
    <source>
        <dbReference type="SAM" id="MobiDB-lite"/>
    </source>
</evidence>
<dbReference type="GO" id="GO:0008658">
    <property type="term" value="F:penicillin binding"/>
    <property type="evidence" value="ECO:0007669"/>
    <property type="project" value="InterPro"/>
</dbReference>
<dbReference type="Pfam" id="PF03717">
    <property type="entry name" value="PBP_dimer"/>
    <property type="match status" value="1"/>
</dbReference>
<accession>A0A062VHM6</accession>
<dbReference type="STRING" id="1280954.HPO_14576"/>
<dbReference type="InterPro" id="IPR005311">
    <property type="entry name" value="PBP_dimer"/>
</dbReference>
<dbReference type="Gene3D" id="3.90.1310.10">
    <property type="entry name" value="Penicillin-binding protein 2a (Domain 2)"/>
    <property type="match status" value="1"/>
</dbReference>
<dbReference type="PATRIC" id="fig|1280954.3.peg.2952"/>
<dbReference type="InterPro" id="IPR012338">
    <property type="entry name" value="Beta-lactam/transpept-like"/>
</dbReference>
<dbReference type="Proteomes" id="UP000027100">
    <property type="component" value="Unassembled WGS sequence"/>
</dbReference>
<organism evidence="7 8">
    <name type="scientific">Hyphomonas polymorpha PS728</name>
    <dbReference type="NCBI Taxonomy" id="1280954"/>
    <lineage>
        <taxon>Bacteria</taxon>
        <taxon>Pseudomonadati</taxon>
        <taxon>Pseudomonadota</taxon>
        <taxon>Alphaproteobacteria</taxon>
        <taxon>Hyphomonadales</taxon>
        <taxon>Hyphomonadaceae</taxon>
        <taxon>Hyphomonas</taxon>
    </lineage>
</organism>